<dbReference type="GO" id="GO:0008757">
    <property type="term" value="F:S-adenosylmethionine-dependent methyltransferase activity"/>
    <property type="evidence" value="ECO:0000318"/>
    <property type="project" value="GO_Central"/>
</dbReference>
<accession>A9V5G4</accession>
<dbReference type="KEGG" id="mbr:MONBRDRAFT_27501"/>
<reference evidence="4 5" key="1">
    <citation type="journal article" date="2008" name="Nature">
        <title>The genome of the choanoflagellate Monosiga brevicollis and the origin of metazoans.</title>
        <authorList>
            <consortium name="JGI Sequencing"/>
            <person name="King N."/>
            <person name="Westbrook M.J."/>
            <person name="Young S.L."/>
            <person name="Kuo A."/>
            <person name="Abedin M."/>
            <person name="Chapman J."/>
            <person name="Fairclough S."/>
            <person name="Hellsten U."/>
            <person name="Isogai Y."/>
            <person name="Letunic I."/>
            <person name="Marr M."/>
            <person name="Pincus D."/>
            <person name="Putnam N."/>
            <person name="Rokas A."/>
            <person name="Wright K.J."/>
            <person name="Zuzow R."/>
            <person name="Dirks W."/>
            <person name="Good M."/>
            <person name="Goodstein D."/>
            <person name="Lemons D."/>
            <person name="Li W."/>
            <person name="Lyons J.B."/>
            <person name="Morris A."/>
            <person name="Nichols S."/>
            <person name="Richter D.J."/>
            <person name="Salamov A."/>
            <person name="Bork P."/>
            <person name="Lim W.A."/>
            <person name="Manning G."/>
            <person name="Miller W.T."/>
            <person name="McGinnis W."/>
            <person name="Shapiro H."/>
            <person name="Tjian R."/>
            <person name="Grigoriev I.V."/>
            <person name="Rokhsar D."/>
        </authorList>
    </citation>
    <scope>NUCLEOTIDE SEQUENCE [LARGE SCALE GENOMIC DNA]</scope>
    <source>
        <strain evidence="5">MX1 / ATCC 50154</strain>
    </source>
</reference>
<protein>
    <recommendedName>
        <fullName evidence="6">SAM dependent carboxyl methyltransferase</fullName>
    </recommendedName>
</protein>
<dbReference type="Pfam" id="PF03492">
    <property type="entry name" value="Methyltransf_7"/>
    <property type="match status" value="1"/>
</dbReference>
<organism evidence="4 5">
    <name type="scientific">Monosiga brevicollis</name>
    <name type="common">Choanoflagellate</name>
    <dbReference type="NCBI Taxonomy" id="81824"/>
    <lineage>
        <taxon>Eukaryota</taxon>
        <taxon>Choanoflagellata</taxon>
        <taxon>Craspedida</taxon>
        <taxon>Salpingoecidae</taxon>
        <taxon>Monosiga</taxon>
    </lineage>
</organism>
<dbReference type="SUPFAM" id="SSF53335">
    <property type="entry name" value="S-adenosyl-L-methionine-dependent methyltransferases"/>
    <property type="match status" value="1"/>
</dbReference>
<dbReference type="InParanoid" id="A9V5G4"/>
<dbReference type="InterPro" id="IPR042086">
    <property type="entry name" value="MeTrfase_capping"/>
</dbReference>
<dbReference type="eggNOG" id="ENOG502QVIG">
    <property type="taxonomic scope" value="Eukaryota"/>
</dbReference>
<dbReference type="EMBL" id="CH991560">
    <property type="protein sequence ID" value="EDQ87366.1"/>
    <property type="molecule type" value="Genomic_DNA"/>
</dbReference>
<gene>
    <name evidence="4" type="ORF">MONBRDRAFT_27501</name>
</gene>
<evidence type="ECO:0008006" key="6">
    <source>
        <dbReference type="Google" id="ProtNLM"/>
    </source>
</evidence>
<evidence type="ECO:0000313" key="5">
    <source>
        <dbReference type="Proteomes" id="UP000001357"/>
    </source>
</evidence>
<dbReference type="PANTHER" id="PTHR31009">
    <property type="entry name" value="S-ADENOSYL-L-METHIONINE:CARBOXYL METHYLTRANSFERASE FAMILY PROTEIN"/>
    <property type="match status" value="1"/>
</dbReference>
<evidence type="ECO:0000256" key="2">
    <source>
        <dbReference type="ARBA" id="ARBA00022842"/>
    </source>
</evidence>
<dbReference type="GO" id="GO:0046872">
    <property type="term" value="F:metal ion binding"/>
    <property type="evidence" value="ECO:0007669"/>
    <property type="project" value="UniProtKB-KW"/>
</dbReference>
<dbReference type="InterPro" id="IPR005299">
    <property type="entry name" value="MeTrfase_7"/>
</dbReference>
<dbReference type="AlphaFoldDB" id="A9V5G4"/>
<proteinExistence type="predicted"/>
<name>A9V5G4_MONBE</name>
<feature type="compositionally biased region" description="Polar residues" evidence="3">
    <location>
        <begin position="1"/>
        <end position="11"/>
    </location>
</feature>
<dbReference type="GeneID" id="5893237"/>
<dbReference type="Gene3D" id="3.40.50.150">
    <property type="entry name" value="Vaccinia Virus protein VP39"/>
    <property type="match status" value="1"/>
</dbReference>
<keyword evidence="2" id="KW-0460">Magnesium</keyword>
<feature type="region of interest" description="Disordered" evidence="3">
    <location>
        <begin position="1"/>
        <end position="22"/>
    </location>
</feature>
<keyword evidence="5" id="KW-1185">Reference proteome</keyword>
<sequence>MRRLRSTTTSPPEEATGKHVPFGEEGTGYYSLATRGCFDVIERATPLLLQATEQAIEAYKARNDERPFTIIDYGTADGGTSLPALCKVVDAVKAALPSTPVEVVYEDQITNDFRSVFYHAHGLITPAGSMHQSEELRSYTQKYEDVFVLASGSSFYNQVVSPETVDLGFSATAMHWLTDIPQPLRDCLHSACSTDATEIAAFREQARQDWLRIIENRRNELKVGGAFVCVNFAKDDDGQFLGTTAQTPSSMHHNFNNLWHAMADEGLITHKEWQATNFPNQYRSKDEIAENQVDGLRIVSLETAVVPCPYRASWLASLEAEESRDALEHAREFIPTTRTWSNSTFVAGLDATRSDEEKDELVEEMFTRYVNLVAENPADHGMDYVHTYSHYRRV</sequence>
<dbReference type="Proteomes" id="UP000001357">
    <property type="component" value="Unassembled WGS sequence"/>
</dbReference>
<evidence type="ECO:0000313" key="4">
    <source>
        <dbReference type="EMBL" id="EDQ87366.1"/>
    </source>
</evidence>
<dbReference type="OMA" id="YLGPDLC"/>
<dbReference type="GO" id="GO:0032259">
    <property type="term" value="P:methylation"/>
    <property type="evidence" value="ECO:0000318"/>
    <property type="project" value="GO_Central"/>
</dbReference>
<evidence type="ECO:0000256" key="1">
    <source>
        <dbReference type="ARBA" id="ARBA00022723"/>
    </source>
</evidence>
<dbReference type="RefSeq" id="XP_001747979.1">
    <property type="nucleotide sequence ID" value="XM_001747927.1"/>
</dbReference>
<dbReference type="InterPro" id="IPR029063">
    <property type="entry name" value="SAM-dependent_MTases_sf"/>
</dbReference>
<keyword evidence="1" id="KW-0479">Metal-binding</keyword>
<evidence type="ECO:0000256" key="3">
    <source>
        <dbReference type="SAM" id="MobiDB-lite"/>
    </source>
</evidence>
<dbReference type="Gene3D" id="1.10.1200.270">
    <property type="entry name" value="Methyltransferase, alpha-helical capping domain"/>
    <property type="match status" value="1"/>
</dbReference>